<gene>
    <name evidence="1" type="ORF">RGC78_08265</name>
</gene>
<organism evidence="1 2">
    <name type="scientific">Clostridium aquiflavi</name>
    <dbReference type="NCBI Taxonomy" id="3073603"/>
    <lineage>
        <taxon>Bacteria</taxon>
        <taxon>Bacillati</taxon>
        <taxon>Bacillota</taxon>
        <taxon>Clostridia</taxon>
        <taxon>Eubacteriales</taxon>
        <taxon>Clostridiaceae</taxon>
        <taxon>Clostridium</taxon>
    </lineage>
</organism>
<reference evidence="1 2" key="1">
    <citation type="submission" date="2023-09" db="EMBL/GenBank/DDBJ databases">
        <authorList>
            <person name="Zhai L."/>
        </authorList>
    </citation>
    <scope>NUCLEOTIDE SEQUENCE [LARGE SCALE GENOMIC DNA]</scope>
    <source>
        <strain evidence="1 2">5 N-1</strain>
    </source>
</reference>
<comment type="caution">
    <text evidence="1">The sequence shown here is derived from an EMBL/GenBank/DDBJ whole genome shotgun (WGS) entry which is preliminary data.</text>
</comment>
<protein>
    <submittedName>
        <fullName evidence="1">Uncharacterized protein</fullName>
    </submittedName>
</protein>
<sequence>MEFINMKTTNSNIDNSLNINNKLNKLKDSNFVDFLNKSNKIVNQLKTQNNISNEAKTAISIIEKALNINISSHDYKNNGKLDIMGIIRKHGDKLSTRDTADFKDSLMVLLNQGLIESHDYFEAIKWISLKSSFKKLDDKCEDELIKSVGEIDKKSEYK</sequence>
<keyword evidence="2" id="KW-1185">Reference proteome</keyword>
<evidence type="ECO:0000313" key="2">
    <source>
        <dbReference type="Proteomes" id="UP001256646"/>
    </source>
</evidence>
<accession>A0ABU1EH80</accession>
<dbReference type="Proteomes" id="UP001256646">
    <property type="component" value="Unassembled WGS sequence"/>
</dbReference>
<name>A0ABU1EH80_9CLOT</name>
<dbReference type="RefSeq" id="WP_252213666.1">
    <property type="nucleotide sequence ID" value="NZ_JAVJAN010000018.1"/>
</dbReference>
<proteinExistence type="predicted"/>
<evidence type="ECO:0000313" key="1">
    <source>
        <dbReference type="EMBL" id="MDR5587462.1"/>
    </source>
</evidence>
<dbReference type="EMBL" id="JAVJAN010000018">
    <property type="protein sequence ID" value="MDR5587462.1"/>
    <property type="molecule type" value="Genomic_DNA"/>
</dbReference>